<dbReference type="AlphaFoldDB" id="A0A557Y127"/>
<organism evidence="1 2">
    <name type="scientific">Mycobacterium helveticum</name>
    <dbReference type="NCBI Taxonomy" id="2592811"/>
    <lineage>
        <taxon>Bacteria</taxon>
        <taxon>Bacillati</taxon>
        <taxon>Actinomycetota</taxon>
        <taxon>Actinomycetes</taxon>
        <taxon>Mycobacteriales</taxon>
        <taxon>Mycobacteriaceae</taxon>
        <taxon>Mycobacterium</taxon>
    </lineage>
</organism>
<evidence type="ECO:0000313" key="2">
    <source>
        <dbReference type="Proteomes" id="UP000320513"/>
    </source>
</evidence>
<dbReference type="InterPro" id="IPR019239">
    <property type="entry name" value="VapB_antitoxin"/>
</dbReference>
<keyword evidence="2" id="KW-1185">Reference proteome</keyword>
<dbReference type="RefSeq" id="WP_144947964.1">
    <property type="nucleotide sequence ID" value="NZ_VMQU01000003.1"/>
</dbReference>
<dbReference type="EMBL" id="VMQU01000003">
    <property type="protein sequence ID" value="TVS92273.1"/>
    <property type="molecule type" value="Genomic_DNA"/>
</dbReference>
<protein>
    <submittedName>
        <fullName evidence="1">Type II toxin-antitoxin system VapB family antitoxin</fullName>
    </submittedName>
</protein>
<name>A0A557Y127_9MYCO</name>
<reference evidence="1 2" key="1">
    <citation type="submission" date="2019-07" db="EMBL/GenBank/DDBJ databases">
        <title>New Mycobacterium species.</title>
        <authorList>
            <person name="Tortoli E."/>
            <person name="Ghielmetti G."/>
            <person name="Friedel U."/>
            <person name="Trovato A."/>
        </authorList>
    </citation>
    <scope>NUCLEOTIDE SEQUENCE [LARGE SCALE GENOMIC DNA]</scope>
    <source>
        <strain evidence="1 2">16-83</strain>
    </source>
</reference>
<dbReference type="Pfam" id="PF09957">
    <property type="entry name" value="VapB_antitoxin"/>
    <property type="match status" value="1"/>
</dbReference>
<comment type="caution">
    <text evidence="1">The sequence shown here is derived from an EMBL/GenBank/DDBJ whole genome shotgun (WGS) entry which is preliminary data.</text>
</comment>
<dbReference type="Proteomes" id="UP000320513">
    <property type="component" value="Unassembled WGS sequence"/>
</dbReference>
<gene>
    <name evidence="1" type="ORF">FPZ47_01250</name>
</gene>
<sequence length="69" mass="7454">MTKRLIDVDDDKLEQARRLLGTSTAKATVNEALAEVLALAQRRQALLHPEVIAGSAELAADEQRGSAWA</sequence>
<accession>A0A557Y127</accession>
<evidence type="ECO:0000313" key="1">
    <source>
        <dbReference type="EMBL" id="TVS92273.1"/>
    </source>
</evidence>
<proteinExistence type="predicted"/>
<dbReference type="OrthoDB" id="4563074at2"/>